<dbReference type="EMBL" id="CP111025">
    <property type="protein sequence ID" value="WAR25423.1"/>
    <property type="molecule type" value="Genomic_DNA"/>
</dbReference>
<dbReference type="InterPro" id="IPR006015">
    <property type="entry name" value="Universal_stress_UspA"/>
</dbReference>
<feature type="domain" description="UspA" evidence="1">
    <location>
        <begin position="58"/>
        <end position="136"/>
    </location>
</feature>
<dbReference type="CDD" id="cd23659">
    <property type="entry name" value="USP_At3g01520-like"/>
    <property type="match status" value="1"/>
</dbReference>
<evidence type="ECO:0000313" key="2">
    <source>
        <dbReference type="EMBL" id="WAR25423.1"/>
    </source>
</evidence>
<reference evidence="2" key="1">
    <citation type="submission" date="2022-11" db="EMBL/GenBank/DDBJ databases">
        <title>Centuries of genome instability and evolution in soft-shell clam transmissible cancer (bioRxiv).</title>
        <authorList>
            <person name="Hart S.F.M."/>
            <person name="Yonemitsu M.A."/>
            <person name="Giersch R.M."/>
            <person name="Beal B.F."/>
            <person name="Arriagada G."/>
            <person name="Davis B.W."/>
            <person name="Ostrander E.A."/>
            <person name="Goff S.P."/>
            <person name="Metzger M.J."/>
        </authorList>
    </citation>
    <scope>NUCLEOTIDE SEQUENCE</scope>
    <source>
        <strain evidence="2">MELC-2E11</strain>
        <tissue evidence="2">Siphon/mantle</tissue>
    </source>
</reference>
<sequence length="141" mass="15424">MPVVDNFLSKRYLNNLKQPNDYVYGITVPEYNFAGVTVGPLADPQALQDDFITQHKVVEKLCSDFTAKLRQAGVKGQADEQSGDKPGPTLVEMAEKLGVDCVIMGTRGLSKLKKLLMGSVSSYVVQHCNVPVSVIPLKKKD</sequence>
<accession>A0ABY7FT72</accession>
<dbReference type="InterPro" id="IPR014729">
    <property type="entry name" value="Rossmann-like_a/b/a_fold"/>
</dbReference>
<keyword evidence="3" id="KW-1185">Reference proteome</keyword>
<protein>
    <submittedName>
        <fullName evidence="2">Y1388-like protein</fullName>
    </submittedName>
</protein>
<dbReference type="Proteomes" id="UP001164746">
    <property type="component" value="Chromosome 14"/>
</dbReference>
<organism evidence="2 3">
    <name type="scientific">Mya arenaria</name>
    <name type="common">Soft-shell clam</name>
    <dbReference type="NCBI Taxonomy" id="6604"/>
    <lineage>
        <taxon>Eukaryota</taxon>
        <taxon>Metazoa</taxon>
        <taxon>Spiralia</taxon>
        <taxon>Lophotrochozoa</taxon>
        <taxon>Mollusca</taxon>
        <taxon>Bivalvia</taxon>
        <taxon>Autobranchia</taxon>
        <taxon>Heteroconchia</taxon>
        <taxon>Euheterodonta</taxon>
        <taxon>Imparidentia</taxon>
        <taxon>Neoheterodontei</taxon>
        <taxon>Myida</taxon>
        <taxon>Myoidea</taxon>
        <taxon>Myidae</taxon>
        <taxon>Mya</taxon>
    </lineage>
</organism>
<dbReference type="Gene3D" id="3.40.50.620">
    <property type="entry name" value="HUPs"/>
    <property type="match status" value="1"/>
</dbReference>
<dbReference type="InterPro" id="IPR006016">
    <property type="entry name" value="UspA"/>
</dbReference>
<proteinExistence type="predicted"/>
<dbReference type="Pfam" id="PF00582">
    <property type="entry name" value="Usp"/>
    <property type="match status" value="1"/>
</dbReference>
<name>A0ABY7FT72_MYAAR</name>
<dbReference type="PANTHER" id="PTHR46989">
    <property type="entry name" value="USP DOMAIN-CONTAINING PROTEIN"/>
    <property type="match status" value="1"/>
</dbReference>
<gene>
    <name evidence="2" type="ORF">MAR_011127</name>
</gene>
<evidence type="ECO:0000259" key="1">
    <source>
        <dbReference type="Pfam" id="PF00582"/>
    </source>
</evidence>
<dbReference type="PRINTS" id="PR01438">
    <property type="entry name" value="UNVRSLSTRESS"/>
</dbReference>
<dbReference type="PANTHER" id="PTHR46989:SF3">
    <property type="entry name" value="USPA DOMAIN-CONTAINING PROTEIN"/>
    <property type="match status" value="1"/>
</dbReference>
<dbReference type="SUPFAM" id="SSF52402">
    <property type="entry name" value="Adenine nucleotide alpha hydrolases-like"/>
    <property type="match status" value="1"/>
</dbReference>
<evidence type="ECO:0000313" key="3">
    <source>
        <dbReference type="Proteomes" id="UP001164746"/>
    </source>
</evidence>